<dbReference type="Proteomes" id="UP000304148">
    <property type="component" value="Chromosome"/>
</dbReference>
<feature type="domain" description="GerMN" evidence="2">
    <location>
        <begin position="62"/>
        <end position="169"/>
    </location>
</feature>
<proteinExistence type="predicted"/>
<feature type="chain" id="PRO_5039705660" description="GerMN domain-containing protein" evidence="1">
    <location>
        <begin position="21"/>
        <end position="187"/>
    </location>
</feature>
<feature type="signal peptide" evidence="1">
    <location>
        <begin position="1"/>
        <end position="20"/>
    </location>
</feature>
<evidence type="ECO:0000259" key="2">
    <source>
        <dbReference type="Pfam" id="PF10646"/>
    </source>
</evidence>
<protein>
    <recommendedName>
        <fullName evidence="2">GerMN domain-containing protein</fullName>
    </recommendedName>
</protein>
<dbReference type="RefSeq" id="WP_138184311.1">
    <property type="nucleotide sequence ID" value="NZ_LS992241.1"/>
</dbReference>
<keyword evidence="1" id="KW-0732">Signal</keyword>
<name>A0A383R599_PAEAL</name>
<dbReference type="AlphaFoldDB" id="A0A383R599"/>
<evidence type="ECO:0000256" key="1">
    <source>
        <dbReference type="SAM" id="SignalP"/>
    </source>
</evidence>
<dbReference type="EMBL" id="LS992241">
    <property type="protein sequence ID" value="SYX81704.1"/>
    <property type="molecule type" value="Genomic_DNA"/>
</dbReference>
<evidence type="ECO:0000313" key="4">
    <source>
        <dbReference type="Proteomes" id="UP000304148"/>
    </source>
</evidence>
<accession>A0A383R599</accession>
<sequence>MKQRMSITILILVIAIVATACGGKPATKSGAASTSNEGIYSPANGTDKAVDKAENQTEEIVVYFVDSQVTELKQSKLEIHYSDSLDKYKKVFKALQSNNPAALLSLWNKIELNDMRFHEGVLTIDVHIPGEARLGAGGELLALDALKETLFQFKEIENIELLSDGKALDSFMGHAELEHPISRNKAK</sequence>
<dbReference type="PROSITE" id="PS51257">
    <property type="entry name" value="PROKAR_LIPOPROTEIN"/>
    <property type="match status" value="1"/>
</dbReference>
<reference evidence="4" key="1">
    <citation type="submission" date="2018-08" db="EMBL/GenBank/DDBJ databases">
        <authorList>
            <person name="Chevrot R."/>
        </authorList>
    </citation>
    <scope>NUCLEOTIDE SEQUENCE [LARGE SCALE GENOMIC DNA]</scope>
</reference>
<dbReference type="InterPro" id="IPR019606">
    <property type="entry name" value="GerMN"/>
</dbReference>
<dbReference type="Pfam" id="PF10646">
    <property type="entry name" value="Germane"/>
    <property type="match status" value="1"/>
</dbReference>
<gene>
    <name evidence="3" type="ORF">PBLR_10123</name>
</gene>
<organism evidence="3 4">
    <name type="scientific">Paenibacillus alvei</name>
    <name type="common">Bacillus alvei</name>
    <dbReference type="NCBI Taxonomy" id="44250"/>
    <lineage>
        <taxon>Bacteria</taxon>
        <taxon>Bacillati</taxon>
        <taxon>Bacillota</taxon>
        <taxon>Bacilli</taxon>
        <taxon>Bacillales</taxon>
        <taxon>Paenibacillaceae</taxon>
        <taxon>Paenibacillus</taxon>
    </lineage>
</organism>
<evidence type="ECO:0000313" key="3">
    <source>
        <dbReference type="EMBL" id="SYX81704.1"/>
    </source>
</evidence>